<proteinExistence type="predicted"/>
<protein>
    <submittedName>
        <fullName evidence="3">Uncharacterized protein</fullName>
    </submittedName>
</protein>
<evidence type="ECO:0000313" key="4">
    <source>
        <dbReference type="Proteomes" id="UP000605846"/>
    </source>
</evidence>
<name>A0A8H7BW17_9FUNG</name>
<keyword evidence="1" id="KW-0175">Coiled coil</keyword>
<keyword evidence="4" id="KW-1185">Reference proteome</keyword>
<reference evidence="3" key="1">
    <citation type="submission" date="2020-01" db="EMBL/GenBank/DDBJ databases">
        <title>Genome Sequencing of Three Apophysomyces-Like Fungal Strains Confirms a Novel Fungal Genus in the Mucoromycota with divergent Burkholderia-like Endosymbiotic Bacteria.</title>
        <authorList>
            <person name="Stajich J.E."/>
            <person name="Macias A.M."/>
            <person name="Carter-House D."/>
            <person name="Lovett B."/>
            <person name="Kasson L.R."/>
            <person name="Berry K."/>
            <person name="Grigoriev I."/>
            <person name="Chang Y."/>
            <person name="Spatafora J."/>
            <person name="Kasson M.T."/>
        </authorList>
    </citation>
    <scope>NUCLEOTIDE SEQUENCE</scope>
    <source>
        <strain evidence="3">NRRL A-21654</strain>
    </source>
</reference>
<evidence type="ECO:0000313" key="3">
    <source>
        <dbReference type="EMBL" id="KAF7728099.1"/>
    </source>
</evidence>
<feature type="region of interest" description="Disordered" evidence="2">
    <location>
        <begin position="295"/>
        <end position="338"/>
    </location>
</feature>
<comment type="caution">
    <text evidence="3">The sequence shown here is derived from an EMBL/GenBank/DDBJ whole genome shotgun (WGS) entry which is preliminary data.</text>
</comment>
<accession>A0A8H7BW17</accession>
<feature type="coiled-coil region" evidence="1">
    <location>
        <begin position="43"/>
        <end position="127"/>
    </location>
</feature>
<dbReference type="Proteomes" id="UP000605846">
    <property type="component" value="Unassembled WGS sequence"/>
</dbReference>
<feature type="coiled-coil region" evidence="1">
    <location>
        <begin position="219"/>
        <end position="277"/>
    </location>
</feature>
<evidence type="ECO:0000256" key="2">
    <source>
        <dbReference type="SAM" id="MobiDB-lite"/>
    </source>
</evidence>
<gene>
    <name evidence="3" type="ORF">EC973_006614</name>
</gene>
<dbReference type="AlphaFoldDB" id="A0A8H7BW17"/>
<evidence type="ECO:0000256" key="1">
    <source>
        <dbReference type="SAM" id="Coils"/>
    </source>
</evidence>
<dbReference type="OrthoDB" id="2265577at2759"/>
<feature type="compositionally biased region" description="Low complexity" evidence="2">
    <location>
        <begin position="313"/>
        <end position="338"/>
    </location>
</feature>
<organism evidence="3 4">
    <name type="scientific">Apophysomyces ossiformis</name>
    <dbReference type="NCBI Taxonomy" id="679940"/>
    <lineage>
        <taxon>Eukaryota</taxon>
        <taxon>Fungi</taxon>
        <taxon>Fungi incertae sedis</taxon>
        <taxon>Mucoromycota</taxon>
        <taxon>Mucoromycotina</taxon>
        <taxon>Mucoromycetes</taxon>
        <taxon>Mucorales</taxon>
        <taxon>Mucorineae</taxon>
        <taxon>Mucoraceae</taxon>
        <taxon>Apophysomyces</taxon>
    </lineage>
</organism>
<dbReference type="EMBL" id="JABAYA010000043">
    <property type="protein sequence ID" value="KAF7728099.1"/>
    <property type="molecule type" value="Genomic_DNA"/>
</dbReference>
<sequence>MATTANKDKISTVNNLMNYSIPLHDSSSSRLPTLDEPRRAIASGNLDTRIRQLEAQIEDLTTANVRLVRTNRILKLDCDRLVDQETAELKQEMNELRLQNIRLQRSNRLLQDDLMMKTEELNKLRDDQIRKMKNVGPEYEYLVQIINLLYRQLEGNPTCDKTCCYTNQPLSQGISVLTLPPESEEQKPEPQHICRPVIHSNIAAGTLASALEFENLQLREDLKSLHSDQEALYELLKEKEDDTEMLKCELRMKDDIVSQLERDFERMEMEVIDLQKDWRYPERLKSESSFSDIHAFPIPPPLPKDNTIVRTVSSSGTSSDSSPSSLADAAESDYYSPR</sequence>